<evidence type="ECO:0000256" key="3">
    <source>
        <dbReference type="ARBA" id="ARBA00023163"/>
    </source>
</evidence>
<dbReference type="PANTHER" id="PTHR21545">
    <property type="entry name" value="TRANSCRIPTION FACTOR MLR1/2"/>
    <property type="match status" value="1"/>
</dbReference>
<dbReference type="AlphaFoldDB" id="A0A3B3S5A8"/>
<dbReference type="GO" id="GO:0005634">
    <property type="term" value="C:nucleus"/>
    <property type="evidence" value="ECO:0007669"/>
    <property type="project" value="TreeGrafter"/>
</dbReference>
<sequence length="79" mass="9269">MTYSKETPATCQLCTIERRGFRQELDSWRHKLTYSVGIGSALEGLFHQEVFEDIDLLQGRSVLCFQFFFNTISVHICRY</sequence>
<organism evidence="5 6">
    <name type="scientific">Paramormyrops kingsleyae</name>
    <dbReference type="NCBI Taxonomy" id="1676925"/>
    <lineage>
        <taxon>Eukaryota</taxon>
        <taxon>Metazoa</taxon>
        <taxon>Chordata</taxon>
        <taxon>Craniata</taxon>
        <taxon>Vertebrata</taxon>
        <taxon>Euteleostomi</taxon>
        <taxon>Actinopterygii</taxon>
        <taxon>Neopterygii</taxon>
        <taxon>Teleostei</taxon>
        <taxon>Osteoglossocephala</taxon>
        <taxon>Osteoglossomorpha</taxon>
        <taxon>Osteoglossiformes</taxon>
        <taxon>Mormyridae</taxon>
        <taxon>Paramormyrops</taxon>
    </lineage>
</organism>
<evidence type="ECO:0000256" key="2">
    <source>
        <dbReference type="ARBA" id="ARBA00023125"/>
    </source>
</evidence>
<keyword evidence="6" id="KW-1185">Reference proteome</keyword>
<keyword evidence="3" id="KW-0804">Transcription</keyword>
<accession>A0A3B3S5A8</accession>
<evidence type="ECO:0000256" key="1">
    <source>
        <dbReference type="ARBA" id="ARBA00023015"/>
    </source>
</evidence>
<dbReference type="GO" id="GO:0006357">
    <property type="term" value="P:regulation of transcription by RNA polymerase II"/>
    <property type="evidence" value="ECO:0007669"/>
    <property type="project" value="TreeGrafter"/>
</dbReference>
<keyword evidence="1" id="KW-0805">Transcription regulation</keyword>
<evidence type="ECO:0000313" key="6">
    <source>
        <dbReference type="Proteomes" id="UP000261540"/>
    </source>
</evidence>
<name>A0A3B3S5A8_9TELE</name>
<keyword evidence="2" id="KW-0238">DNA-binding</keyword>
<dbReference type="GO" id="GO:0003677">
    <property type="term" value="F:DNA binding"/>
    <property type="evidence" value="ECO:0007669"/>
    <property type="project" value="UniProtKB-KW"/>
</dbReference>
<dbReference type="PANTHER" id="PTHR21545:SF14">
    <property type="entry name" value="LIGAND-DEPENDENT COREPRESSOR"/>
    <property type="match status" value="1"/>
</dbReference>
<dbReference type="Ensembl" id="ENSPKIT00000006089.1">
    <property type="protein sequence ID" value="ENSPKIP00000025355.1"/>
    <property type="gene ID" value="ENSPKIG00000008260.1"/>
</dbReference>
<reference evidence="5" key="2">
    <citation type="submission" date="2025-09" db="UniProtKB">
        <authorList>
            <consortium name="Ensembl"/>
        </authorList>
    </citation>
    <scope>IDENTIFICATION</scope>
</reference>
<evidence type="ECO:0000313" key="5">
    <source>
        <dbReference type="Ensembl" id="ENSPKIP00000025355.1"/>
    </source>
</evidence>
<evidence type="ECO:0000256" key="4">
    <source>
        <dbReference type="ARBA" id="ARBA00023242"/>
    </source>
</evidence>
<protein>
    <submittedName>
        <fullName evidence="5">Uncharacterized protein</fullName>
    </submittedName>
</protein>
<reference evidence="5" key="1">
    <citation type="submission" date="2025-08" db="UniProtKB">
        <authorList>
            <consortium name="Ensembl"/>
        </authorList>
    </citation>
    <scope>IDENTIFICATION</scope>
</reference>
<proteinExistence type="predicted"/>
<dbReference type="Proteomes" id="UP000261540">
    <property type="component" value="Unplaced"/>
</dbReference>
<keyword evidence="4" id="KW-0539">Nucleus</keyword>